<keyword evidence="2" id="KW-0732">Signal</keyword>
<protein>
    <submittedName>
        <fullName evidence="3">Transporter YbjL</fullName>
    </submittedName>
</protein>
<evidence type="ECO:0000313" key="3">
    <source>
        <dbReference type="EMBL" id="MBB3193147.1"/>
    </source>
</evidence>
<gene>
    <name evidence="3" type="ORF">FHS28_000512</name>
</gene>
<dbReference type="EMBL" id="JACHXO010000001">
    <property type="protein sequence ID" value="MBB3193147.1"/>
    <property type="molecule type" value="Genomic_DNA"/>
</dbReference>
<keyword evidence="4" id="KW-1185">Reference proteome</keyword>
<evidence type="ECO:0000256" key="1">
    <source>
        <dbReference type="SAM" id="Phobius"/>
    </source>
</evidence>
<dbReference type="RefSeq" id="WP_088449227.1">
    <property type="nucleotide sequence ID" value="NZ_JACHXO010000001.1"/>
</dbReference>
<reference evidence="3 4" key="1">
    <citation type="submission" date="2020-08" db="EMBL/GenBank/DDBJ databases">
        <title>Genomic Encyclopedia of Type Strains, Phase III (KMG-III): the genomes of soil and plant-associated and newly described type strains.</title>
        <authorList>
            <person name="Whitman W."/>
        </authorList>
    </citation>
    <scope>NUCLEOTIDE SEQUENCE [LARGE SCALE GENOMIC DNA]</scope>
    <source>
        <strain evidence="3 4">CECT 7247</strain>
    </source>
</reference>
<keyword evidence="1" id="KW-1133">Transmembrane helix</keyword>
<evidence type="ECO:0000256" key="2">
    <source>
        <dbReference type="SAM" id="SignalP"/>
    </source>
</evidence>
<feature type="chain" id="PRO_5045871826" evidence="2">
    <location>
        <begin position="24"/>
        <end position="72"/>
    </location>
</feature>
<feature type="signal peptide" evidence="2">
    <location>
        <begin position="1"/>
        <end position="23"/>
    </location>
</feature>
<feature type="transmembrane region" description="Helical" evidence="1">
    <location>
        <begin position="43"/>
        <end position="64"/>
    </location>
</feature>
<keyword evidence="1" id="KW-0472">Membrane</keyword>
<sequence length="72" mass="7134">MKSKFALVSVVAAAAVIAAPVMAAVPDGAAEVFTTAAADAKTVLGYAFTCMAAVVGGFVVMKLVKRAVKSAT</sequence>
<keyword evidence="1" id="KW-0812">Transmembrane</keyword>
<comment type="caution">
    <text evidence="3">The sequence shown here is derived from an EMBL/GenBank/DDBJ whole genome shotgun (WGS) entry which is preliminary data.</text>
</comment>
<dbReference type="SUPFAM" id="SSF57987">
    <property type="entry name" value="Inovirus (filamentous phage) major coat protein"/>
    <property type="match status" value="1"/>
</dbReference>
<organism evidence="3 4">
    <name type="scientific">Roseateles terrae</name>
    <dbReference type="NCBI Taxonomy" id="431060"/>
    <lineage>
        <taxon>Bacteria</taxon>
        <taxon>Pseudomonadati</taxon>
        <taxon>Pseudomonadota</taxon>
        <taxon>Betaproteobacteria</taxon>
        <taxon>Burkholderiales</taxon>
        <taxon>Sphaerotilaceae</taxon>
        <taxon>Roseateles</taxon>
    </lineage>
</organism>
<accession>A0ABR6GM56</accession>
<dbReference type="Gene3D" id="1.20.5.80">
    <property type="match status" value="1"/>
</dbReference>
<name>A0ABR6GM56_9BURK</name>
<evidence type="ECO:0000313" key="4">
    <source>
        <dbReference type="Proteomes" id="UP000574369"/>
    </source>
</evidence>
<dbReference type="InterPro" id="IPR023390">
    <property type="entry name" value="Phage_M13_G8P_capsid_dom_sf"/>
</dbReference>
<proteinExistence type="predicted"/>
<dbReference type="Proteomes" id="UP000574369">
    <property type="component" value="Unassembled WGS sequence"/>
</dbReference>